<keyword evidence="3" id="KW-1185">Reference proteome</keyword>
<organism evidence="2 3">
    <name type="scientific">Leptospira fletcheri</name>
    <dbReference type="NCBI Taxonomy" id="2484981"/>
    <lineage>
        <taxon>Bacteria</taxon>
        <taxon>Pseudomonadati</taxon>
        <taxon>Spirochaetota</taxon>
        <taxon>Spirochaetia</taxon>
        <taxon>Leptospirales</taxon>
        <taxon>Leptospiraceae</taxon>
        <taxon>Leptospira</taxon>
    </lineage>
</organism>
<dbReference type="AlphaFoldDB" id="A0A4R9GFM5"/>
<dbReference type="EMBL" id="RQET01000008">
    <property type="protein sequence ID" value="TGK09957.1"/>
    <property type="molecule type" value="Genomic_DNA"/>
</dbReference>
<accession>A0A4R9GFM5</accession>
<name>A0A4R9GFM5_9LEPT</name>
<gene>
    <name evidence="2" type="ORF">EHO60_11395</name>
</gene>
<feature type="domain" description="N-acetyltransferase" evidence="1">
    <location>
        <begin position="4"/>
        <end position="157"/>
    </location>
</feature>
<dbReference type="GO" id="GO:0016747">
    <property type="term" value="F:acyltransferase activity, transferring groups other than amino-acyl groups"/>
    <property type="evidence" value="ECO:0007669"/>
    <property type="project" value="InterPro"/>
</dbReference>
<dbReference type="InterPro" id="IPR000182">
    <property type="entry name" value="GNAT_dom"/>
</dbReference>
<dbReference type="SUPFAM" id="SSF55729">
    <property type="entry name" value="Acyl-CoA N-acyltransferases (Nat)"/>
    <property type="match status" value="1"/>
</dbReference>
<keyword evidence="2" id="KW-0808">Transferase</keyword>
<evidence type="ECO:0000313" key="3">
    <source>
        <dbReference type="Proteomes" id="UP000298458"/>
    </source>
</evidence>
<reference evidence="2" key="1">
    <citation type="journal article" date="2019" name="PLoS Negl. Trop. Dis.">
        <title>Revisiting the worldwide diversity of Leptospira species in the environment.</title>
        <authorList>
            <person name="Vincent A.T."/>
            <person name="Schiettekatte O."/>
            <person name="Bourhy P."/>
            <person name="Veyrier F.J."/>
            <person name="Picardeau M."/>
        </authorList>
    </citation>
    <scope>NUCLEOTIDE SEQUENCE [LARGE SCALE GENOMIC DNA]</scope>
    <source>
        <strain evidence="2">SSW15</strain>
    </source>
</reference>
<evidence type="ECO:0000259" key="1">
    <source>
        <dbReference type="PROSITE" id="PS51186"/>
    </source>
</evidence>
<dbReference type="Proteomes" id="UP000298458">
    <property type="component" value="Unassembled WGS sequence"/>
</dbReference>
<dbReference type="InterPro" id="IPR016181">
    <property type="entry name" value="Acyl_CoA_acyltransferase"/>
</dbReference>
<dbReference type="PROSITE" id="PS51186">
    <property type="entry name" value="GNAT"/>
    <property type="match status" value="1"/>
</dbReference>
<dbReference type="OrthoDB" id="9795206at2"/>
<proteinExistence type="predicted"/>
<dbReference type="Gene3D" id="3.40.630.30">
    <property type="match status" value="1"/>
</dbReference>
<protein>
    <submittedName>
        <fullName evidence="2">N-acetyltransferase</fullName>
    </submittedName>
</protein>
<comment type="caution">
    <text evidence="2">The sequence shown here is derived from an EMBL/GenBank/DDBJ whole genome shotgun (WGS) entry which is preliminary data.</text>
</comment>
<sequence length="157" mass="18196">MQDIILRKADISHIRDVFDLSNDPIVRENSLNPSFIEWGEHEKWFTSKIQDPESLFLIVTNQAGTFLGQVRFQAEDLENAVISISLVAAMRGLSFASLILEEACRIYKNENFRKKYVFAQINKSNIPSIKSFAKALFVYDSDFEYNNKMYILMKKTI</sequence>
<dbReference type="Pfam" id="PF13302">
    <property type="entry name" value="Acetyltransf_3"/>
    <property type="match status" value="1"/>
</dbReference>
<evidence type="ECO:0000313" key="2">
    <source>
        <dbReference type="EMBL" id="TGK09957.1"/>
    </source>
</evidence>
<dbReference type="RefSeq" id="WP_135768320.1">
    <property type="nucleotide sequence ID" value="NZ_RQET01000008.1"/>
</dbReference>